<dbReference type="Proteomes" id="UP000664617">
    <property type="component" value="Unassembled WGS sequence"/>
</dbReference>
<evidence type="ECO:0000256" key="1">
    <source>
        <dbReference type="SAM" id="MobiDB-lite"/>
    </source>
</evidence>
<feature type="region of interest" description="Disordered" evidence="1">
    <location>
        <begin position="1"/>
        <end position="38"/>
    </location>
</feature>
<gene>
    <name evidence="2" type="ORF">J0911_04920</name>
</gene>
<dbReference type="RefSeq" id="WP_207274349.1">
    <property type="nucleotide sequence ID" value="NZ_JAFMPK010000025.1"/>
</dbReference>
<reference evidence="3" key="2">
    <citation type="submission" date="2023-07" db="EMBL/GenBank/DDBJ databases">
        <title>Myceligenerans salitolerans sp. nov., a halotolerant actinomycete isolated from a salt lake in Xinjiang, China.</title>
        <authorList>
            <person name="Guan T."/>
        </authorList>
    </citation>
    <scope>NUCLEOTIDE SEQUENCE [LARGE SCALE GENOMIC DNA]</scope>
    <source>
        <strain evidence="3">XHU 5031</strain>
    </source>
</reference>
<reference evidence="2 3" key="1">
    <citation type="submission" date="2021-03" db="EMBL/GenBank/DDBJ databases">
        <authorList>
            <person name="Xin L."/>
        </authorList>
    </citation>
    <scope>NUCLEOTIDE SEQUENCE [LARGE SCALE GENOMIC DNA]</scope>
    <source>
        <strain evidence="2 3">XHU 5031</strain>
    </source>
</reference>
<comment type="caution">
    <text evidence="2">The sequence shown here is derived from an EMBL/GenBank/DDBJ whole genome shotgun (WGS) entry which is preliminary data.</text>
</comment>
<proteinExistence type="predicted"/>
<sequence length="62" mass="5995">MPDAPRSAVGRSAPARPAPPEADTANGPDESAGPTAPVLSMLADDGAACVDGVCALPDPVTP</sequence>
<name>A0ABS3I799_9MICO</name>
<organism evidence="2 3">
    <name type="scientific">Myceligenerans salitolerans</name>
    <dbReference type="NCBI Taxonomy" id="1230528"/>
    <lineage>
        <taxon>Bacteria</taxon>
        <taxon>Bacillati</taxon>
        <taxon>Actinomycetota</taxon>
        <taxon>Actinomycetes</taxon>
        <taxon>Micrococcales</taxon>
        <taxon>Promicromonosporaceae</taxon>
        <taxon>Myceligenerans</taxon>
    </lineage>
</organism>
<protein>
    <submittedName>
        <fullName evidence="2">Uncharacterized protein</fullName>
    </submittedName>
</protein>
<keyword evidence="3" id="KW-1185">Reference proteome</keyword>
<evidence type="ECO:0000313" key="2">
    <source>
        <dbReference type="EMBL" id="MBO0608368.1"/>
    </source>
</evidence>
<evidence type="ECO:0000313" key="3">
    <source>
        <dbReference type="Proteomes" id="UP000664617"/>
    </source>
</evidence>
<feature type="compositionally biased region" description="Low complexity" evidence="1">
    <location>
        <begin position="1"/>
        <end position="15"/>
    </location>
</feature>
<accession>A0ABS3I799</accession>
<dbReference type="EMBL" id="JAFMPK010000025">
    <property type="protein sequence ID" value="MBO0608368.1"/>
    <property type="molecule type" value="Genomic_DNA"/>
</dbReference>